<evidence type="ECO:0000313" key="10">
    <source>
        <dbReference type="EMBL" id="TNV81027.1"/>
    </source>
</evidence>
<feature type="transmembrane region" description="Helical" evidence="8">
    <location>
        <begin position="211"/>
        <end position="236"/>
    </location>
</feature>
<feature type="transmembrane region" description="Helical" evidence="8">
    <location>
        <begin position="152"/>
        <end position="172"/>
    </location>
</feature>
<reference evidence="10" key="1">
    <citation type="submission" date="2019-06" db="EMBL/GenBank/DDBJ databases">
        <authorList>
            <person name="Zheng W."/>
        </authorList>
    </citation>
    <scope>NUCLEOTIDE SEQUENCE</scope>
    <source>
        <strain evidence="10">QDHG01</strain>
    </source>
</reference>
<evidence type="ECO:0000256" key="1">
    <source>
        <dbReference type="ARBA" id="ARBA00004141"/>
    </source>
</evidence>
<feature type="transmembrane region" description="Helical" evidence="8">
    <location>
        <begin position="479"/>
        <end position="502"/>
    </location>
</feature>
<proteinExistence type="inferred from homology"/>
<name>A0A8J8NSY4_HALGN</name>
<dbReference type="EMBL" id="RRYP01006678">
    <property type="protein sequence ID" value="TNV81027.1"/>
    <property type="molecule type" value="Genomic_DNA"/>
</dbReference>
<dbReference type="InterPro" id="IPR011701">
    <property type="entry name" value="MFS"/>
</dbReference>
<evidence type="ECO:0000259" key="9">
    <source>
        <dbReference type="PROSITE" id="PS50850"/>
    </source>
</evidence>
<keyword evidence="11" id="KW-1185">Reference proteome</keyword>
<keyword evidence="6 8" id="KW-1133">Transmembrane helix</keyword>
<dbReference type="SUPFAM" id="SSF103473">
    <property type="entry name" value="MFS general substrate transporter"/>
    <property type="match status" value="1"/>
</dbReference>
<keyword evidence="4" id="KW-0762">Sugar transport</keyword>
<dbReference type="OrthoDB" id="312593at2759"/>
<dbReference type="InterPro" id="IPR000849">
    <property type="entry name" value="Sugar_P_transporter"/>
</dbReference>
<feature type="transmembrane region" description="Helical" evidence="8">
    <location>
        <begin position="242"/>
        <end position="265"/>
    </location>
</feature>
<keyword evidence="5 8" id="KW-0812">Transmembrane</keyword>
<dbReference type="GO" id="GO:0005789">
    <property type="term" value="C:endoplasmic reticulum membrane"/>
    <property type="evidence" value="ECO:0007669"/>
    <property type="project" value="TreeGrafter"/>
</dbReference>
<dbReference type="InterPro" id="IPR020846">
    <property type="entry name" value="MFS_dom"/>
</dbReference>
<evidence type="ECO:0000256" key="2">
    <source>
        <dbReference type="ARBA" id="ARBA00009598"/>
    </source>
</evidence>
<evidence type="ECO:0000256" key="5">
    <source>
        <dbReference type="ARBA" id="ARBA00022692"/>
    </source>
</evidence>
<feature type="transmembrane region" description="Helical" evidence="8">
    <location>
        <begin position="178"/>
        <end position="199"/>
    </location>
</feature>
<keyword evidence="3" id="KW-0813">Transport</keyword>
<feature type="transmembrane region" description="Helical" evidence="8">
    <location>
        <begin position="514"/>
        <end position="535"/>
    </location>
</feature>
<evidence type="ECO:0000256" key="7">
    <source>
        <dbReference type="ARBA" id="ARBA00023136"/>
    </source>
</evidence>
<dbReference type="Gene3D" id="1.20.1250.20">
    <property type="entry name" value="MFS general substrate transporter like domains"/>
    <property type="match status" value="2"/>
</dbReference>
<dbReference type="GO" id="GO:0022857">
    <property type="term" value="F:transmembrane transporter activity"/>
    <property type="evidence" value="ECO:0007669"/>
    <property type="project" value="InterPro"/>
</dbReference>
<protein>
    <recommendedName>
        <fullName evidence="9">Major facilitator superfamily (MFS) profile domain-containing protein</fullName>
    </recommendedName>
</protein>
<feature type="transmembrane region" description="Helical" evidence="8">
    <location>
        <begin position="127"/>
        <end position="145"/>
    </location>
</feature>
<evidence type="ECO:0000256" key="4">
    <source>
        <dbReference type="ARBA" id="ARBA00022597"/>
    </source>
</evidence>
<feature type="transmembrane region" description="Helical" evidence="8">
    <location>
        <begin position="345"/>
        <end position="363"/>
    </location>
</feature>
<dbReference type="AlphaFoldDB" id="A0A8J8NSY4"/>
<organism evidence="10 11">
    <name type="scientific">Halteria grandinella</name>
    <dbReference type="NCBI Taxonomy" id="5974"/>
    <lineage>
        <taxon>Eukaryota</taxon>
        <taxon>Sar</taxon>
        <taxon>Alveolata</taxon>
        <taxon>Ciliophora</taxon>
        <taxon>Intramacronucleata</taxon>
        <taxon>Spirotrichea</taxon>
        <taxon>Stichotrichia</taxon>
        <taxon>Sporadotrichida</taxon>
        <taxon>Halteriidae</taxon>
        <taxon>Halteria</taxon>
    </lineage>
</organism>
<comment type="caution">
    <text evidence="10">The sequence shown here is derived from an EMBL/GenBank/DDBJ whole genome shotgun (WGS) entry which is preliminary data.</text>
</comment>
<dbReference type="PANTHER" id="PTHR43184">
    <property type="entry name" value="MAJOR FACILITATOR SUPERFAMILY TRANSPORTER 16, ISOFORM B"/>
    <property type="match status" value="1"/>
</dbReference>
<comment type="subcellular location">
    <subcellularLocation>
        <location evidence="1">Membrane</location>
        <topology evidence="1">Multi-pass membrane protein</topology>
    </subcellularLocation>
</comment>
<dbReference type="Pfam" id="PF07690">
    <property type="entry name" value="MFS_1"/>
    <property type="match status" value="1"/>
</dbReference>
<dbReference type="PANTHER" id="PTHR43184:SF12">
    <property type="entry name" value="SUGAR PHOSPHATE EXCHANGER 3"/>
    <property type="match status" value="1"/>
</dbReference>
<accession>A0A8J8NSY4</accession>
<sequence length="564" mass="63650">MSKSDLHLINTGKIVEDPNLRLKVPLFEEESQRCNYSDARDRLISVAQPTGFSDQLIGGSKKPVESKESHDKRMKKEQIKVYMITYISYALIHAQREFWSLSKPYITAEHPQELTKSDLSKFDTAQLFFYAFFLYVCGVLGDSYNQRHVLTIAFFFLTIFFALLSLPGFFGWTSHPYYYFVQIFIGVFNSFLLPCMIAIMGNWFPKKNRGFIVGMWATCNNFGNIAGIQLAAWLLHVFDGKWQWLMIVATVTSGLITAVVFFYLIPHPLDVGLIVEELTEEEVLIAAATEQDVFDNVIRDSIAQPEEIQQQVRSSQQFRRLSMQGSETSKGGKISFWRAWLLPRVMLYSSAFFCTKLAVYALLLQLPTFLKTSELYYSDQEVANLSTLIDIGAMLGSIALGFISDLMYGKRSPVALMAVLFAIVISFVLSFNVYDMSQALLFLMMFFMGFFISGLNNMISASCSADLGKQEALKGNTKAISTVTGIIDGTGTLGTAAGQFIISYTSTNWGWQDGYLKIIAFDITLTLIPIIKIVYDEFKELRIIQSSAVPMGLNGWSEIKKEEK</sequence>
<evidence type="ECO:0000256" key="6">
    <source>
        <dbReference type="ARBA" id="ARBA00022989"/>
    </source>
</evidence>
<feature type="transmembrane region" description="Helical" evidence="8">
    <location>
        <begin position="383"/>
        <end position="403"/>
    </location>
</feature>
<dbReference type="Proteomes" id="UP000785679">
    <property type="component" value="Unassembled WGS sequence"/>
</dbReference>
<gene>
    <name evidence="10" type="ORF">FGO68_gene9806</name>
</gene>
<evidence type="ECO:0000256" key="3">
    <source>
        <dbReference type="ARBA" id="ARBA00022448"/>
    </source>
</evidence>
<dbReference type="InterPro" id="IPR036259">
    <property type="entry name" value="MFS_trans_sf"/>
</dbReference>
<keyword evidence="7 8" id="KW-0472">Membrane</keyword>
<evidence type="ECO:0000256" key="8">
    <source>
        <dbReference type="SAM" id="Phobius"/>
    </source>
</evidence>
<evidence type="ECO:0000313" key="11">
    <source>
        <dbReference type="Proteomes" id="UP000785679"/>
    </source>
</evidence>
<comment type="similarity">
    <text evidence="2">Belongs to the major facilitator superfamily. Organophosphate:Pi antiporter (OPA) (TC 2.A.1.4) family.</text>
</comment>
<dbReference type="PROSITE" id="PS50850">
    <property type="entry name" value="MFS"/>
    <property type="match status" value="1"/>
</dbReference>
<dbReference type="PIRSF" id="PIRSF002808">
    <property type="entry name" value="Hexose_phosphate_transp"/>
    <property type="match status" value="1"/>
</dbReference>
<feature type="transmembrane region" description="Helical" evidence="8">
    <location>
        <begin position="440"/>
        <end position="459"/>
    </location>
</feature>
<feature type="domain" description="Major facilitator superfamily (MFS) profile" evidence="9">
    <location>
        <begin position="81"/>
        <end position="539"/>
    </location>
</feature>
<feature type="transmembrane region" description="Helical" evidence="8">
    <location>
        <begin position="415"/>
        <end position="434"/>
    </location>
</feature>